<sequence length="158" mass="17514">MHESQYEDLPRPQGVDADAIVGPFWPEMSIRDLLDTVRAVDLEASNFEARMQALPPQGDDDQDRASHRDRLTRFAQQAPYSASVVLGATRTHQLTLTAAVERFRTTRQLAYLVGETFDDEAARAAAHALCLQSSLWLSGVFAKVNNVSPLKSTDKEGE</sequence>
<proteinExistence type="predicted"/>
<comment type="caution">
    <text evidence="1">The sequence shown here is derived from an EMBL/GenBank/DDBJ whole genome shotgun (WGS) entry which is preliminary data.</text>
</comment>
<dbReference type="EMBL" id="MLIQ01000042">
    <property type="protein sequence ID" value="OHU47296.1"/>
    <property type="molecule type" value="Genomic_DNA"/>
</dbReference>
<evidence type="ECO:0000313" key="1">
    <source>
        <dbReference type="EMBL" id="OHU47296.1"/>
    </source>
</evidence>
<gene>
    <name evidence="1" type="ORF">BKG82_26970</name>
</gene>
<dbReference type="RefSeq" id="WP_070947916.1">
    <property type="nucleotide sequence ID" value="NZ_MLIQ01000042.1"/>
</dbReference>
<name>A0A1S1LIQ6_MYCCH</name>
<organism evidence="1 2">
    <name type="scientific">Mycobacteroides chelonae</name>
    <name type="common">Mycobacterium chelonae</name>
    <dbReference type="NCBI Taxonomy" id="1774"/>
    <lineage>
        <taxon>Bacteria</taxon>
        <taxon>Bacillati</taxon>
        <taxon>Actinomycetota</taxon>
        <taxon>Actinomycetes</taxon>
        <taxon>Mycobacteriales</taxon>
        <taxon>Mycobacteriaceae</taxon>
        <taxon>Mycobacteroides</taxon>
    </lineage>
</organism>
<dbReference type="AlphaFoldDB" id="A0A1S1LIQ6"/>
<reference evidence="1 2" key="1">
    <citation type="submission" date="2016-10" db="EMBL/GenBank/DDBJ databases">
        <title>Evaluation of Human, Veterinary and Environmental Mycobacterium chelonae Isolates by Core Genome Phylogenomic Analysis, Targeted Gene Comparison, and Anti-microbial Susceptibility Patterns: A Tale of Mistaken Identities.</title>
        <authorList>
            <person name="Fogelson S.B."/>
            <person name="Camus A.C."/>
            <person name="Lorenz W."/>
            <person name="Vasireddy R."/>
            <person name="Vasireddy S."/>
            <person name="Smith T."/>
            <person name="Brown-Elliott B.A."/>
            <person name="Wallace R.J.Jr."/>
            <person name="Hasan N.A."/>
            <person name="Reischl U."/>
            <person name="Sanchez S."/>
        </authorList>
    </citation>
    <scope>NUCLEOTIDE SEQUENCE [LARGE SCALE GENOMIC DNA]</scope>
    <source>
        <strain evidence="1 2">15515</strain>
    </source>
</reference>
<protein>
    <submittedName>
        <fullName evidence="1">Uncharacterized protein</fullName>
    </submittedName>
</protein>
<evidence type="ECO:0000313" key="2">
    <source>
        <dbReference type="Proteomes" id="UP000180043"/>
    </source>
</evidence>
<dbReference type="Proteomes" id="UP000180043">
    <property type="component" value="Unassembled WGS sequence"/>
</dbReference>
<accession>A0A1S1LIQ6</accession>